<accession>A0A399F6M8</accession>
<reference evidence="4 5" key="1">
    <citation type="submission" date="2018-08" db="EMBL/GenBank/DDBJ databases">
        <title>Meiothermus terrae DSM 26712 genome sequencing project.</title>
        <authorList>
            <person name="Da Costa M.S."/>
            <person name="Albuquerque L."/>
            <person name="Raposo P."/>
            <person name="Froufe H.J.C."/>
            <person name="Barroso C.S."/>
            <person name="Egas C."/>
        </authorList>
    </citation>
    <scope>NUCLEOTIDE SEQUENCE [LARGE SCALE GENOMIC DNA]</scope>
    <source>
        <strain evidence="4 5">DSM 26712</strain>
    </source>
</reference>
<organism evidence="4 5">
    <name type="scientific">Calidithermus terrae</name>
    <dbReference type="NCBI Taxonomy" id="1408545"/>
    <lineage>
        <taxon>Bacteria</taxon>
        <taxon>Thermotogati</taxon>
        <taxon>Deinococcota</taxon>
        <taxon>Deinococci</taxon>
        <taxon>Thermales</taxon>
        <taxon>Thermaceae</taxon>
        <taxon>Calidithermus</taxon>
    </lineage>
</organism>
<protein>
    <recommendedName>
        <fullName evidence="2">Deoxyguanosinetriphosphate triphosphohydrolase-like protein</fullName>
    </recommendedName>
</protein>
<dbReference type="Pfam" id="PF13286">
    <property type="entry name" value="HD_assoc"/>
    <property type="match status" value="1"/>
</dbReference>
<dbReference type="NCBIfam" id="NF002326">
    <property type="entry name" value="PRK01286.1-1"/>
    <property type="match status" value="1"/>
</dbReference>
<dbReference type="PROSITE" id="PS51831">
    <property type="entry name" value="HD"/>
    <property type="match status" value="1"/>
</dbReference>
<dbReference type="NCBIfam" id="TIGR00277">
    <property type="entry name" value="HDIG"/>
    <property type="match status" value="1"/>
</dbReference>
<dbReference type="InterPro" id="IPR026875">
    <property type="entry name" value="PHydrolase_assoc_dom"/>
</dbReference>
<dbReference type="InterPro" id="IPR006675">
    <property type="entry name" value="HDIG_dom"/>
</dbReference>
<evidence type="ECO:0000256" key="1">
    <source>
        <dbReference type="ARBA" id="ARBA00022801"/>
    </source>
</evidence>
<dbReference type="HAMAP" id="MF_01212">
    <property type="entry name" value="dGTPase_type2"/>
    <property type="match status" value="1"/>
</dbReference>
<dbReference type="GO" id="GO:0008832">
    <property type="term" value="F:dGTPase activity"/>
    <property type="evidence" value="ECO:0007669"/>
    <property type="project" value="TreeGrafter"/>
</dbReference>
<dbReference type="EMBL" id="QXDL01000007">
    <property type="protein sequence ID" value="RIH90532.1"/>
    <property type="molecule type" value="Genomic_DNA"/>
</dbReference>
<dbReference type="Pfam" id="PF01966">
    <property type="entry name" value="HD"/>
    <property type="match status" value="1"/>
</dbReference>
<dbReference type="FunFam" id="1.10.3210.10:FF:000024">
    <property type="entry name" value="Deoxyguanosinetriphosphate triphosphohydrolase-like protein"/>
    <property type="match status" value="1"/>
</dbReference>
<dbReference type="OrthoDB" id="9803619at2"/>
<dbReference type="InterPro" id="IPR050135">
    <property type="entry name" value="dGTPase-like"/>
</dbReference>
<comment type="caution">
    <text evidence="4">The sequence shown here is derived from an EMBL/GenBank/DDBJ whole genome shotgun (WGS) entry which is preliminary data.</text>
</comment>
<dbReference type="InterPro" id="IPR006261">
    <property type="entry name" value="dGTPase"/>
</dbReference>
<proteinExistence type="inferred from homology"/>
<dbReference type="Proteomes" id="UP000265715">
    <property type="component" value="Unassembled WGS sequence"/>
</dbReference>
<dbReference type="SMART" id="SM00471">
    <property type="entry name" value="HDc"/>
    <property type="match status" value="1"/>
</dbReference>
<dbReference type="RefSeq" id="WP_119313577.1">
    <property type="nucleotide sequence ID" value="NZ_QXDL01000007.1"/>
</dbReference>
<evidence type="ECO:0000256" key="2">
    <source>
        <dbReference type="HAMAP-Rule" id="MF_01212"/>
    </source>
</evidence>
<dbReference type="Gene3D" id="1.10.3210.10">
    <property type="entry name" value="Hypothetical protein af1432"/>
    <property type="match status" value="1"/>
</dbReference>
<evidence type="ECO:0000313" key="5">
    <source>
        <dbReference type="Proteomes" id="UP000265715"/>
    </source>
</evidence>
<dbReference type="GO" id="GO:0006203">
    <property type="term" value="P:dGTP catabolic process"/>
    <property type="evidence" value="ECO:0007669"/>
    <property type="project" value="TreeGrafter"/>
</dbReference>
<dbReference type="SUPFAM" id="SSF109604">
    <property type="entry name" value="HD-domain/PDEase-like"/>
    <property type="match status" value="1"/>
</dbReference>
<gene>
    <name evidence="4" type="primary">dgt</name>
    <name evidence="4" type="ORF">Mterra_00327</name>
</gene>
<name>A0A399F6M8_9DEIN</name>
<evidence type="ECO:0000259" key="3">
    <source>
        <dbReference type="PROSITE" id="PS51831"/>
    </source>
</evidence>
<sequence>MLYGREKLQQLEAAALAPYACTAANSRGREFAEGESAFRTPFQKDRDRVIHTTAFRRLEYKTQVFVNYEGDYYRTRLTHTLEVAQVARSIARALGLNEDLAETIALAHDLGHPPFGHAGERVLNELMAGHGGFDHNRQSLRIVTHLEERYPGFRGLNLTWETREGIMKHETLYDTPDDGLEVERRPSLEAQIVNLADEIAYNAHDLDDGLRSGLLRPGQLGEVRLLAELAAELDFALDALSEFQRRTFIRELLGLIITDCVKATHEALEKHGVASLEAVRAHPSLLACYSDHLKPRLVELRRFLFANLYRHYYVVRQVSKSKLVLERLFETYTRQPDMLPPGVQRAIESQGLYRAVCDYLAGMTDRYALDEYAKLFDPYGR</sequence>
<dbReference type="InterPro" id="IPR006674">
    <property type="entry name" value="HD_domain"/>
</dbReference>
<dbReference type="AlphaFoldDB" id="A0A399F6M8"/>
<keyword evidence="1 2" id="KW-0378">Hydrolase</keyword>
<dbReference type="PANTHER" id="PTHR11373">
    <property type="entry name" value="DEOXYNUCLEOSIDE TRIPHOSPHATE TRIPHOSPHOHYDROLASE"/>
    <property type="match status" value="1"/>
</dbReference>
<dbReference type="InterPro" id="IPR003607">
    <property type="entry name" value="HD/PDEase_dom"/>
</dbReference>
<dbReference type="InterPro" id="IPR023023">
    <property type="entry name" value="dNTPase_2"/>
</dbReference>
<dbReference type="NCBIfam" id="TIGR01353">
    <property type="entry name" value="dGTP_triPase"/>
    <property type="match status" value="1"/>
</dbReference>
<feature type="domain" description="HD" evidence="3">
    <location>
        <begin position="76"/>
        <end position="202"/>
    </location>
</feature>
<evidence type="ECO:0000313" key="4">
    <source>
        <dbReference type="EMBL" id="RIH90532.1"/>
    </source>
</evidence>
<keyword evidence="5" id="KW-1185">Reference proteome</keyword>
<dbReference type="PANTHER" id="PTHR11373:SF43">
    <property type="entry name" value="DEOXYGUANOSINETRIPHOSPHATE TRIPHOSPHOHYDROLASE-LIKE PROTEIN"/>
    <property type="match status" value="1"/>
</dbReference>
<comment type="similarity">
    <text evidence="2">Belongs to the dGTPase family. Type 2 subfamily.</text>
</comment>
<dbReference type="CDD" id="cd00077">
    <property type="entry name" value="HDc"/>
    <property type="match status" value="1"/>
</dbReference>